<dbReference type="SUPFAM" id="SSF53850">
    <property type="entry name" value="Periplasmic binding protein-like II"/>
    <property type="match status" value="1"/>
</dbReference>
<dbReference type="SUPFAM" id="SSF103088">
    <property type="entry name" value="OmpA-like"/>
    <property type="match status" value="1"/>
</dbReference>
<name>A0A1I6D4D1_9RHOB</name>
<dbReference type="RefSeq" id="WP_092076707.1">
    <property type="nucleotide sequence ID" value="NZ_FOYI01000002.1"/>
</dbReference>
<dbReference type="STRING" id="871652.SAMN04515673_102120"/>
<dbReference type="InterPro" id="IPR036737">
    <property type="entry name" value="OmpA-like_sf"/>
</dbReference>
<dbReference type="AlphaFoldDB" id="A0A1I6D4D1"/>
<organism evidence="2 3">
    <name type="scientific">Poseidonocella sedimentorum</name>
    <dbReference type="NCBI Taxonomy" id="871652"/>
    <lineage>
        <taxon>Bacteria</taxon>
        <taxon>Pseudomonadati</taxon>
        <taxon>Pseudomonadota</taxon>
        <taxon>Alphaproteobacteria</taxon>
        <taxon>Rhodobacterales</taxon>
        <taxon>Roseobacteraceae</taxon>
        <taxon>Poseidonocella</taxon>
    </lineage>
</organism>
<dbReference type="Gene3D" id="3.30.1330.60">
    <property type="entry name" value="OmpA-like domain"/>
    <property type="match status" value="1"/>
</dbReference>
<keyword evidence="3" id="KW-1185">Reference proteome</keyword>
<feature type="signal peptide" evidence="1">
    <location>
        <begin position="1"/>
        <end position="22"/>
    </location>
</feature>
<dbReference type="EMBL" id="FOYI01000002">
    <property type="protein sequence ID" value="SFR00251.1"/>
    <property type="molecule type" value="Genomic_DNA"/>
</dbReference>
<evidence type="ECO:0000256" key="1">
    <source>
        <dbReference type="SAM" id="SignalP"/>
    </source>
</evidence>
<dbReference type="OrthoDB" id="9790048at2"/>
<evidence type="ECO:0000313" key="3">
    <source>
        <dbReference type="Proteomes" id="UP000199302"/>
    </source>
</evidence>
<gene>
    <name evidence="2" type="ORF">SAMN04515673_102120</name>
</gene>
<accession>A0A1I6D4D1</accession>
<proteinExistence type="predicted"/>
<dbReference type="Proteomes" id="UP000199302">
    <property type="component" value="Unassembled WGS sequence"/>
</dbReference>
<reference evidence="2 3" key="1">
    <citation type="submission" date="2016-10" db="EMBL/GenBank/DDBJ databases">
        <authorList>
            <person name="de Groot N.N."/>
        </authorList>
    </citation>
    <scope>NUCLEOTIDE SEQUENCE [LARGE SCALE GENOMIC DNA]</scope>
    <source>
        <strain evidence="3">KMM 9023,NRIC 0796,JCM 17311,KCTC 23692</strain>
    </source>
</reference>
<feature type="chain" id="PRO_5011728280" evidence="1">
    <location>
        <begin position="23"/>
        <end position="472"/>
    </location>
</feature>
<protein>
    <submittedName>
        <fullName evidence="2">Phosphate ABC transporter substrate-binding protein, PhoT family</fullName>
    </submittedName>
</protein>
<evidence type="ECO:0000313" key="2">
    <source>
        <dbReference type="EMBL" id="SFR00251.1"/>
    </source>
</evidence>
<keyword evidence="1" id="KW-0732">Signal</keyword>
<sequence>MSPARLWLLCAAILLAPLSARAEEITLRAPDADFAFSGQLLGFDGRYFRIDSAYGILTLDGQGLVCDGAPCPDRAAFAPTLRIATDPALAPVLWPALVEAFARGRGLEVERFEAGARHSGLTLRSRGEDGADGALRFTVRLHTTDASEGVADLLAGEADLLAAARALTEDELMLLQGAGLGALDGPHRQRRLARDALVPVAEDGAPPLPVELSDLMLDVLEPEEGGAPLARGGNQADRWHHLTGGASARPVSPSLLPYAASRGARTRPLQGACGLRQTARDATLRSGDYALTVPLRLYIPAPRLPALSRAFLAYLDSDAAQRVIRRAGFIDALPAVASEGLSKERLRNAVLQDGASLARLRSLVAELGDRSRLAVDLRGDAGRSEQQLRRVIAALQRDAGDILIIGFGGTEAQSLARAEALRERLLAHWPEGADAMTARGFGGALPLVCDDAPGAARINARVEIWLAPSAQR</sequence>